<dbReference type="Proteomes" id="UP000887579">
    <property type="component" value="Unplaced"/>
</dbReference>
<reference evidence="2" key="1">
    <citation type="submission" date="2022-11" db="UniProtKB">
        <authorList>
            <consortium name="WormBaseParasite"/>
        </authorList>
    </citation>
    <scope>IDENTIFICATION</scope>
</reference>
<name>A0AC34GUH3_9BILA</name>
<protein>
    <submittedName>
        <fullName evidence="2">Uncharacterized protein</fullName>
    </submittedName>
</protein>
<evidence type="ECO:0000313" key="2">
    <source>
        <dbReference type="WBParaSite" id="ES5_v2.g8496.t1"/>
    </source>
</evidence>
<proteinExistence type="predicted"/>
<sequence length="3929" mass="452611">MADVPPSSAPTSSDAFLSSQASSSGQQQQPVQQQIIQQPQQQPPPQQPQQSQQPQQQQQQQPVQRDVIPLFNERVRIIMEPNGDPKRKIKSFEDIRDLFDELYLKEHTPIVAQASVQIFQVIFQQVPVGYYDDRDTYQLRKSALDLVIRFVPLDQYKSSTRMFEEIFYQAIPKENELNAIFMIRYVIDMLRSQKVQHRQGVLRLIVELRKIVENLYDIIRQRPEVFSRPQFINDNLEDEEYRAQFLEILHFEIPIKPKRIHVYPKAVNSIKLLTEFTPMTHLMILLFKDEVTEEISNLLRCFTAHLNFQLPRINVDPEYSAIFQESQLKILNFVCLIVKPNQNLAHLINPFRREIAIGARKLLRTLEASAINYRKDVLMTIKSLLTTELRVDLLDLIPDFCFEEIICGEPTIITPSFRSELFIIKADAFHNVRQSLDWVTFQHITMIIIRDYMDFTLSPALQGIYGKLVLNFIDACQKAENGTFPQLVIGYSYDSARVLYANLFFSLTHRLDVVTQECTHALLAIGSKSELAPKINEFYDSDEEDSGKQEWMKEGNNVEVENIDEPMDEFEREDPDDPEEGHSFVSIAMEKFAKKRTKKLEEKIAEVLSRGDFEEKNRKRQADAERIEKMIEKKNEKKFSKHSFKTSDSRTQMVWFNRPLARNLQILPLIKSHSEIPPEKCNTFIPPEPFPYSIQELRNIYKHYTGALRQLFLMVHFDDDLKSVNPPMDYYIALNKLFRNFIDIFELCNFSPSPTAPFVAPHNQAINSTEDKEIFEYFTVIFSSIHPSIYERILKHHLPYFMHRATVSFSVQQLLLHLLQTSLTIPTNMILFDYIYENMDILFLYDDDDKHRVDFFSKLIRLILQYVMQNLRAEPLLKDYISKIQTFFYKLITKTVHYVVRMYDPSHLQQMLKTVLRICGSPAAEQFYKLFLPLFPSFLHWFSALQNILAPESLQEYFIELCLSLPARLSSLVPYMSLLADPEINSFQNPLLLSQQGLRAIELCLDNYSALNVRDFFGPTGIARLNENLWNFISTSMDHQMSLHCLKILGKLSSLNRNALCDIQKLSFSAAESKPDKPSIVLYFERSGQSTDEFVSKQLTTTVLSKDTEKILNIQDSRSHMYTFDQHEIETKPLKCNLLLRPILSNCVNILKNSLLTERNFTNVNRSDSAWILLTWIRSAFDSYGVKVDKAEFINPRQMFIDCITGLSYAAANGDVKEDIEAHWEELIDFLTLQLHIETSIRYFGGSLSTAGIYPVPIDAFVLIDAIISILCEPHSRFHACAIYTLLRMIQTSRSFASTPEEALNIPIFHFLCQEVLQLCTHPEPSHRLGGIYLLEIITENFPTNFLFASFETLLSAALDILHFGDDDISLTSQESAMEVGKKLLDKVFEQESEELYKYLAGIVLKHSKTSSFWTNKLLCEILLYLQAQTTVSCLDLFSIGDIQEFFKQHEIEFMNSKMEYRYVQLDLLVHLLNCAPHLLHFSPNTSKYLQMLAGCYVHSDEIIANSPNYEVLPPHPPNGTNLVPSSPLFKPYGAPFFIDRIKKFRNIVAGATAALCLNFYKSQNLSAIHFASNFEIHEIQSGEEAAKFLLKLHATTVMKRTDKRFDISVAVLAELGSHMVFSNKNIFITEIINILQSDPTRTYLYKALDALVKQRGDLLHRQLSSLIINANPQYFSICQSLGKIILPNEAMVEHLLAFLNVCRKIEYKDENLFNDLFSMLSSKRILSIFELGEVDLFSPAVIFLGSDPEYAMKANNFFLSPVNLKDELKRKAYITLVCHPDGQHFLTSIKHCEQIFIDLIKHRVLKTGNFERAAEIEPMLLDEFVFKTVTKFASTFPNWFARNKKLAEFLRQFLLSDYFRGNYLLQDFCIGKNDRLRLTNFRLALANVPDLVTNLLINYFAYNPKKYEILLALCSLLPQMTFADNGALKRFISNFIVPRTTLLWRRNLLKFAMAKFVTVFSNFPKSTDDEESINRQNDLYQLFDCLILLPDIRENPIAQKALDGIATHSARRRDECYQGLVDKIKEALIVDGFNLTKIGNVLFMLANNYEAFFPARGALLPSVVFVLVRVQSSRQPNILQFIFDGLETIVGWEDLRTKKFNLIKDNLIRSAANSSQDPNLQRRIQSQISNLTRSPNFLAADRVLSDTVSLLLCRLMSQPPELDRGKRYLSIFHKAIQPRLFCRVVCLRFEKILTIRDSSQGQQQIAAQIQPIINTIKILTNFLMTAAPDSVYHCMMYLQPVFVGSLKSQNITFMETAVNLIAKTMEITKDLQVNEQKFRLMFQTLAHYFLWIGENFISKNDWNDILFMLGAWKTICMANETALTLFAGPHFIKVASHMAKTYRSFTPLSSTTPVTPGDLQAAEKRQFEALSSVMEVYIERAALVPIETMALYLKEVITPLVKISDTLNAKILELVCKTLEEASKPPHTIKQTHSLIVGALTRYHTQAIMKSSIAVNSFISTVAAITKTKWDEECAEIQIPFYLGLTAQSHVDSKIRALLLDIYDRRLPKTIFERLCYLLMIEPWQLVNISGILPLMVEMLLRCVKDIAFERESPIDPIPTAAATDGDEDSPMVDPAMIVDVPATIVPPCSFWSSIRTAFIGQSTKSDTVVIDDIPDPSPCPQGVFSKTNIEFLPKRLKNICEDYFGAIERSNELFNKKFSEFMCAYLSVVYQEPDLAGKIFVELFTSIWANLSNNEREFLTELFSQFLQLPIFNGISEKNSKYFWQAIQKCDPPMEISKTKISSTLSGLKNVHSAVYSLEMALPKSVNLLEGVSELRQMYRLLNEDDMFVETWRLYGYSNHALSATVLYNQSKYVEALEEVQKAQNDYMQLIKIGEQPVDSINVGIKNDYDLITNLGISCLKQLGQWDEVYKHASKMNNPKLASEAIFYLLKDDETKWNEFEHMTRSFSSSEDVSDAFLCLCNQVLLTTHENGHRYQTLFADGGIIDRLGSVIGEKWRRLPSYFSPKYHEALSDLSLYIDILDGVNMFKDVNRCHLNLLSGAAPGVTQNNNGQITSLKQFLDTTMKQTVLHWHHRNISPSDTLEFATKFYKFRNVFLMLCNNQFKISDPDLKDPMSPTFTLTPMHSVSDFSLKQSQHFSRYSLFHQAKKVISSLPLAENFNALDGCLTICTVIKASMKQYQYQPTTVAYTNLKNELVAFLQADIKQFTPDCVALYASTRGQIFSFFKQISSVEENFRVSLKLLSTIDDINQAHTATKCYKMYSNYAFDRYLDTREPVKGLAAVVALLKYISRECHTKASRHVLRLIYLVKRLSSSPSPPDLLPIFYALGPKCRMINFLPYLHLLASEVTATSNEAFATLLILVSQVYPLHVLHAIYLQVGNEKFMKHIKHLQELRTMGDENFRISKDFKDEQNPTELFEYVYFNQKPDYATLTKMEATNRNGFPYQTWLNRKQLKTSSGIFAAMVYIINKYVPADVSAFVKVVTGLEQMDNHFIERYYRNWTYIWDILTNFARNGENAIMENVPQQLQALLEELNKFLENNSKNDGMKLLLLNQLKKDFPTLDGTIDEKLNKVADYISLMENVIEKTFSTIKLEELSQELYNFTGKLGRVISFSSFLEPHTGHCIPHIDHFVPIVRIYAKNGSFIKQLDVRISNGKIVSYFIEPASIDEYFSSATNSFSSLNYSAEKFPDTNRRGTLFRIPNIFQLDGIRLFEVTHNNLNKHQNIPLAVRPLSFIMAESTKIHPFKSIANYYSNLSTAMATEDTSEYFQALLQQEKELPPKCLFNWFISHYEDDLGCVWYLRKSISTQMALFSLVQFVFDLNPMDLENLYFDMNFGKLFNVNQSFAERASEVPFRLTPAFAEFFDLSINGHFIPTMVSMAQAFLRKRFEDYFRPFYWDFWVRSCQKQGKNITSTEINEFDHRMNIFKHRLTAIANYNGDSDSIIFKLCNDSQSTEKRAVLPADLYPWF</sequence>
<dbReference type="WBParaSite" id="ES5_v2.g8496.t1">
    <property type="protein sequence ID" value="ES5_v2.g8496.t1"/>
    <property type="gene ID" value="ES5_v2.g8496"/>
</dbReference>
<organism evidence="1 2">
    <name type="scientific">Panagrolaimus sp. ES5</name>
    <dbReference type="NCBI Taxonomy" id="591445"/>
    <lineage>
        <taxon>Eukaryota</taxon>
        <taxon>Metazoa</taxon>
        <taxon>Ecdysozoa</taxon>
        <taxon>Nematoda</taxon>
        <taxon>Chromadorea</taxon>
        <taxon>Rhabditida</taxon>
        <taxon>Tylenchina</taxon>
        <taxon>Panagrolaimomorpha</taxon>
        <taxon>Panagrolaimoidea</taxon>
        <taxon>Panagrolaimidae</taxon>
        <taxon>Panagrolaimus</taxon>
    </lineage>
</organism>
<evidence type="ECO:0000313" key="1">
    <source>
        <dbReference type="Proteomes" id="UP000887579"/>
    </source>
</evidence>
<accession>A0AC34GUH3</accession>